<evidence type="ECO:0000256" key="1">
    <source>
        <dbReference type="SAM" id="MobiDB-lite"/>
    </source>
</evidence>
<evidence type="ECO:0000313" key="2">
    <source>
        <dbReference type="EMBL" id="CAL1574420.1"/>
    </source>
</evidence>
<reference evidence="2 3" key="1">
    <citation type="submission" date="2024-04" db="EMBL/GenBank/DDBJ databases">
        <authorList>
            <person name="Waldvogel A.-M."/>
            <person name="Schoenle A."/>
        </authorList>
    </citation>
    <scope>NUCLEOTIDE SEQUENCE [LARGE SCALE GENOMIC DNA]</scope>
</reference>
<dbReference type="EMBL" id="OZ035833">
    <property type="protein sequence ID" value="CAL1574420.1"/>
    <property type="molecule type" value="Genomic_DNA"/>
</dbReference>
<feature type="compositionally biased region" description="Polar residues" evidence="1">
    <location>
        <begin position="8"/>
        <end position="43"/>
    </location>
</feature>
<dbReference type="InterPro" id="IPR042566">
    <property type="entry name" value="L1_C"/>
</dbReference>
<gene>
    <name evidence="2" type="ORF">KC01_LOCUS6148</name>
</gene>
<organism evidence="2 3">
    <name type="scientific">Knipowitschia caucasica</name>
    <name type="common">Caucasian dwarf goby</name>
    <name type="synonym">Pomatoschistus caucasicus</name>
    <dbReference type="NCBI Taxonomy" id="637954"/>
    <lineage>
        <taxon>Eukaryota</taxon>
        <taxon>Metazoa</taxon>
        <taxon>Chordata</taxon>
        <taxon>Craniata</taxon>
        <taxon>Vertebrata</taxon>
        <taxon>Euteleostomi</taxon>
        <taxon>Actinopterygii</taxon>
        <taxon>Neopterygii</taxon>
        <taxon>Teleostei</taxon>
        <taxon>Neoteleostei</taxon>
        <taxon>Acanthomorphata</taxon>
        <taxon>Gobiaria</taxon>
        <taxon>Gobiiformes</taxon>
        <taxon>Gobioidei</taxon>
        <taxon>Gobiidae</taxon>
        <taxon>Gobiinae</taxon>
        <taxon>Knipowitschia</taxon>
    </lineage>
</organism>
<dbReference type="Gene3D" id="3.30.250.20">
    <property type="entry name" value="L1 transposable element, C-terminal domain"/>
    <property type="match status" value="1"/>
</dbReference>
<sequence length="96" mass="10335">MSAHGSLSPRSIMTATSQHSSNSAEGSAPVQRQQSLYTAEVSSQRQAVNTVKKKLTDAGARCTLRFQLNVNYNNKVQVLSTPSEAERFASSLSAHP</sequence>
<name>A0AAV2JCN5_KNICA</name>
<evidence type="ECO:0000313" key="3">
    <source>
        <dbReference type="Proteomes" id="UP001497482"/>
    </source>
</evidence>
<dbReference type="AlphaFoldDB" id="A0AAV2JCN5"/>
<feature type="region of interest" description="Disordered" evidence="1">
    <location>
        <begin position="1"/>
        <end position="43"/>
    </location>
</feature>
<dbReference type="Proteomes" id="UP001497482">
    <property type="component" value="Chromosome 11"/>
</dbReference>
<keyword evidence="3" id="KW-1185">Reference proteome</keyword>
<accession>A0AAV2JCN5</accession>
<protein>
    <submittedName>
        <fullName evidence="2">Uncharacterized protein</fullName>
    </submittedName>
</protein>
<proteinExistence type="predicted"/>